<dbReference type="PANTHER" id="PTHR23082">
    <property type="entry name" value="TRANSCRIPTION INITIATION FACTOR IIIC TFIIIC , POLYPEPTIDE 3-RELATED"/>
    <property type="match status" value="1"/>
</dbReference>
<proteinExistence type="predicted"/>
<evidence type="ECO:0000313" key="3">
    <source>
        <dbReference type="RefSeq" id="XP_065657266.1"/>
    </source>
</evidence>
<dbReference type="Proteomes" id="UP001652625">
    <property type="component" value="Chromosome 07"/>
</dbReference>
<dbReference type="SUPFAM" id="SSF48452">
    <property type="entry name" value="TPR-like"/>
    <property type="match status" value="3"/>
</dbReference>
<sequence>MENVPMLSEPNVPMLSEPNVPMLSEPELLRYLNGEISFETWLKNQNIDYTESQDNNPLASSLKEASESLNFGCKLPDDESTIFSSWGSIFSDKNEKKKKVKKKRISEKIDLAEESQILELKNTLPTAAPAKFFDTPLRSVSFSNVSDYNAEDDSLQGVELKSLMLKLPSVISTSTANKHIKFKKQKDLEQDIFQDLHNFQFRKRTYAVRQKLSEMARLQLGQANMLVAKGDFKQAAEICMDVVKEVPSSGEPFKTLSFIYDEQGNKEMALQYALVSAFLDCKDAQEWRDLAQRCINEGSETQALACYDRACKVLSTDACLQWDRATMYFEKQDYRKTLDILFTIMKIIKPTHLEDFMVIAKEISKLYHKFGLTDRSREMLEVACKMCINIKDYESIHLLSEMYMAIKEYDKLLKLIVKTCDVKLPEDVFKQKNCGINFSEIAAQVSSIQFTDLSSHIVAKLTESSSQIIDQPSNTVDICSKSVESFYVPVELPLDIRVKLAQGLVYLNELNYVESITEPLFSEDLNDVGDLMLDLAESYYETGNYQLALKYLLELVDCAKFNQAAVWLKIAESFDYLNEKEKSIDAYYMVLSLAPQHVSVRMTLASLLRSVGRADEAVTVISEYEVTFNDNSETCVSELSKLKVEECEMLYKKCLKLYDECNYKDFLCDGYILIHNYLLWSFGYQKQMLIGRAQMWQFLLKMLNVAMDLKEHQKAIKLVNKAILFKPYQESRKYRLELDYLQTTIYFVAGEYAKAFESFRILIMHETEEVIDKNTIWNLFALITNKMMDKRHHRYVLRLLFRKPLRVPLIMINGNNSFVSGTYKYAIGEYLRCFREWPTNPLTSLLLAVSYLHLACQKFHKTRHASIIQGLIFMFQYMSLRKENQESHYNMGRAFHQIGLVHFATFYYNKALEFPMHNENDSNKAEYHPFIDLHREAACNLAMIYKASGNIELAKKTLYKYCWV</sequence>
<dbReference type="Pfam" id="PF13174">
    <property type="entry name" value="TPR_6"/>
    <property type="match status" value="1"/>
</dbReference>
<dbReference type="InterPro" id="IPR039340">
    <property type="entry name" value="Tfc4/TFIIIC-102/Sfc4"/>
</dbReference>
<feature type="repeat" description="TPR" evidence="1">
    <location>
        <begin position="564"/>
        <end position="597"/>
    </location>
</feature>
<name>A0ABM4C6N3_HYDVU</name>
<dbReference type="GeneID" id="100206229"/>
<keyword evidence="1" id="KW-0802">TPR repeat</keyword>
<protein>
    <submittedName>
        <fullName evidence="3">General transcription factor 3C polypeptide 3 isoform X2</fullName>
    </submittedName>
</protein>
<dbReference type="Pfam" id="PF13181">
    <property type="entry name" value="TPR_8"/>
    <property type="match status" value="1"/>
</dbReference>
<evidence type="ECO:0000256" key="1">
    <source>
        <dbReference type="PROSITE-ProRule" id="PRU00339"/>
    </source>
</evidence>
<keyword evidence="2" id="KW-1185">Reference proteome</keyword>
<dbReference type="PROSITE" id="PS50005">
    <property type="entry name" value="TPR"/>
    <property type="match status" value="1"/>
</dbReference>
<dbReference type="PANTHER" id="PTHR23082:SF0">
    <property type="entry name" value="GENERAL TRANSCRIPTION FACTOR 3C POLYPEPTIDE 3"/>
    <property type="match status" value="1"/>
</dbReference>
<organism evidence="2 3">
    <name type="scientific">Hydra vulgaris</name>
    <name type="common">Hydra</name>
    <name type="synonym">Hydra attenuata</name>
    <dbReference type="NCBI Taxonomy" id="6087"/>
    <lineage>
        <taxon>Eukaryota</taxon>
        <taxon>Metazoa</taxon>
        <taxon>Cnidaria</taxon>
        <taxon>Hydrozoa</taxon>
        <taxon>Hydroidolina</taxon>
        <taxon>Anthoathecata</taxon>
        <taxon>Aplanulata</taxon>
        <taxon>Hydridae</taxon>
        <taxon>Hydra</taxon>
    </lineage>
</organism>
<evidence type="ECO:0000313" key="2">
    <source>
        <dbReference type="Proteomes" id="UP001652625"/>
    </source>
</evidence>
<dbReference type="RefSeq" id="XP_065657266.1">
    <property type="nucleotide sequence ID" value="XM_065801194.1"/>
</dbReference>
<dbReference type="SMART" id="SM00028">
    <property type="entry name" value="TPR"/>
    <property type="match status" value="6"/>
</dbReference>
<dbReference type="InterPro" id="IPR019734">
    <property type="entry name" value="TPR_rpt"/>
</dbReference>
<gene>
    <name evidence="3" type="primary">LOC100206229</name>
</gene>
<reference evidence="3" key="1">
    <citation type="submission" date="2025-08" db="UniProtKB">
        <authorList>
            <consortium name="RefSeq"/>
        </authorList>
    </citation>
    <scope>IDENTIFICATION</scope>
</reference>
<dbReference type="Gene3D" id="1.25.40.10">
    <property type="entry name" value="Tetratricopeptide repeat domain"/>
    <property type="match status" value="3"/>
</dbReference>
<dbReference type="InterPro" id="IPR011990">
    <property type="entry name" value="TPR-like_helical_dom_sf"/>
</dbReference>
<accession>A0ABM4C6N3</accession>